<dbReference type="AlphaFoldDB" id="K2R508"/>
<dbReference type="Pfam" id="PF14529">
    <property type="entry name" value="Exo_endo_phos_2"/>
    <property type="match status" value="1"/>
</dbReference>
<dbReference type="InterPro" id="IPR036691">
    <property type="entry name" value="Endo/exonu/phosph_ase_sf"/>
</dbReference>
<keyword evidence="2" id="KW-0269">Exonuclease</keyword>
<protein>
    <submittedName>
        <fullName evidence="2">Endonuclease/exonuclease/phosphatase</fullName>
    </submittedName>
</protein>
<dbReference type="InterPro" id="IPR005135">
    <property type="entry name" value="Endo/exonuclease/phosphatase"/>
</dbReference>
<gene>
    <name evidence="2" type="ORF">MPH_13688</name>
</gene>
<organism evidence="2 3">
    <name type="scientific">Macrophomina phaseolina (strain MS6)</name>
    <name type="common">Charcoal rot fungus</name>
    <dbReference type="NCBI Taxonomy" id="1126212"/>
    <lineage>
        <taxon>Eukaryota</taxon>
        <taxon>Fungi</taxon>
        <taxon>Dikarya</taxon>
        <taxon>Ascomycota</taxon>
        <taxon>Pezizomycotina</taxon>
        <taxon>Dothideomycetes</taxon>
        <taxon>Dothideomycetes incertae sedis</taxon>
        <taxon>Botryosphaeriales</taxon>
        <taxon>Botryosphaeriaceae</taxon>
        <taxon>Macrophomina</taxon>
    </lineage>
</organism>
<dbReference type="OrthoDB" id="3261222at2759"/>
<dbReference type="SUPFAM" id="SSF56219">
    <property type="entry name" value="DNase I-like"/>
    <property type="match status" value="1"/>
</dbReference>
<comment type="caution">
    <text evidence="2">The sequence shown here is derived from an EMBL/GenBank/DDBJ whole genome shotgun (WGS) entry which is preliminary data.</text>
</comment>
<dbReference type="GO" id="GO:0004527">
    <property type="term" value="F:exonuclease activity"/>
    <property type="evidence" value="ECO:0007669"/>
    <property type="project" value="UniProtKB-KW"/>
</dbReference>
<dbReference type="InParanoid" id="K2R508"/>
<sequence length="572" mass="65344">MAPLFRDRRTREFDIIAVQEPWKNPVRDTTHHPLRMEFELLYPNGPARTCIFVNKRIAPSSWAVTYHASDLCTLHLRAADNSNARGAIHIHNVYSPPRATGATSSLHELAAALREHPNDQHIVLGDLNLHHPLWTGPEYGHQDPEADELIHLLERFSLHLASPQAIPTFARNDAQTTIDLVFVTAGIIEHLVKCQVREDLQQDSDHIPVTTVVDLSPPRCPPEARPNWRSSDIAKLKRTFEEILPRITPLHSVEILENFTDSLVQTIKQAIDISTPPLQVSPRSIPGWTKECKEAQMETRRMCRVLQRTRSEEDWERYRSMRNRKGRLIQKALQQEHRTKIEAAATKENGIWRLAKWAQYRETDQSSHMPALRKPDLTYAEQPKEKLDTLREAFFPKHPQADLSDIEGFVYPQEVPWPDITEEEVRLAVQRAKPWKAPGPDGIPNGILQQLGPTMIPALTSLYNASLRLGHCPSHFRQSTTLALRKHNKDDYTDPKSYRPIALTNTIGKILESIIARRMSYLAERLHLLPQSHIGGRRDRSTEHAVHLLVETVHSAWNSADPRVATLLKPSH</sequence>
<dbReference type="EMBL" id="AHHD01000714">
    <property type="protein sequence ID" value="EKG09293.1"/>
    <property type="molecule type" value="Genomic_DNA"/>
</dbReference>
<feature type="domain" description="Endonuclease/exonuclease/phosphatase" evidence="1">
    <location>
        <begin position="88"/>
        <end position="209"/>
    </location>
</feature>
<reference evidence="2 3" key="1">
    <citation type="journal article" date="2012" name="BMC Genomics">
        <title>Tools to kill: Genome of one of the most destructive plant pathogenic fungi Macrophomina phaseolina.</title>
        <authorList>
            <person name="Islam M.S."/>
            <person name="Haque M.S."/>
            <person name="Islam M.M."/>
            <person name="Emdad E.M."/>
            <person name="Halim A."/>
            <person name="Hossen Q.M.M."/>
            <person name="Hossain M.Z."/>
            <person name="Ahmed B."/>
            <person name="Rahim S."/>
            <person name="Rahman M.S."/>
            <person name="Alam M.M."/>
            <person name="Hou S."/>
            <person name="Wan X."/>
            <person name="Saito J.A."/>
            <person name="Alam M."/>
        </authorList>
    </citation>
    <scope>NUCLEOTIDE SEQUENCE [LARGE SCALE GENOMIC DNA]</scope>
    <source>
        <strain evidence="2 3">MS6</strain>
    </source>
</reference>
<proteinExistence type="predicted"/>
<name>K2R508_MACPH</name>
<keyword evidence="2" id="KW-0378">Hydrolase</keyword>
<keyword evidence="2" id="KW-0540">Nuclease</keyword>
<dbReference type="eggNOG" id="KOG1075">
    <property type="taxonomic scope" value="Eukaryota"/>
</dbReference>
<dbReference type="VEuPathDB" id="FungiDB:MPH_13688"/>
<evidence type="ECO:0000313" key="2">
    <source>
        <dbReference type="EMBL" id="EKG09293.1"/>
    </source>
</evidence>
<dbReference type="PANTHER" id="PTHR33481:SF1">
    <property type="entry name" value="ENDONUCLEASE_EXONUCLEASE_PHOSPHATASE DOMAIN-CONTAINING PROTEIN-RELATED"/>
    <property type="match status" value="1"/>
</dbReference>
<dbReference type="GO" id="GO:0004519">
    <property type="term" value="F:endonuclease activity"/>
    <property type="evidence" value="ECO:0007669"/>
    <property type="project" value="UniProtKB-KW"/>
</dbReference>
<dbReference type="STRING" id="1126212.K2R508"/>
<evidence type="ECO:0000259" key="1">
    <source>
        <dbReference type="Pfam" id="PF14529"/>
    </source>
</evidence>
<dbReference type="HOGENOM" id="CLU_000680_23_7_1"/>
<accession>K2R508</accession>
<dbReference type="SUPFAM" id="SSF56672">
    <property type="entry name" value="DNA/RNA polymerases"/>
    <property type="match status" value="1"/>
</dbReference>
<dbReference type="PANTHER" id="PTHR33481">
    <property type="entry name" value="REVERSE TRANSCRIPTASE"/>
    <property type="match status" value="1"/>
</dbReference>
<dbReference type="Proteomes" id="UP000007129">
    <property type="component" value="Unassembled WGS sequence"/>
</dbReference>
<dbReference type="InterPro" id="IPR043502">
    <property type="entry name" value="DNA/RNA_pol_sf"/>
</dbReference>
<dbReference type="Gene3D" id="3.60.10.10">
    <property type="entry name" value="Endonuclease/exonuclease/phosphatase"/>
    <property type="match status" value="1"/>
</dbReference>
<evidence type="ECO:0000313" key="3">
    <source>
        <dbReference type="Proteomes" id="UP000007129"/>
    </source>
</evidence>
<keyword evidence="2" id="KW-0255">Endonuclease</keyword>